<dbReference type="CDD" id="cd00009">
    <property type="entry name" value="AAA"/>
    <property type="match status" value="1"/>
</dbReference>
<gene>
    <name evidence="3" type="ORF">B4102_2775</name>
    <name evidence="4" type="ORF">JGZ69_17940</name>
</gene>
<reference evidence="4 6" key="2">
    <citation type="submission" date="2020-12" db="EMBL/GenBank/DDBJ databases">
        <title>Taxonomic evaluation of the Bacillus sporothermodurans group of bacteria based on whole genome sequences.</title>
        <authorList>
            <person name="Fiedler G."/>
            <person name="Herbstmann A.-D."/>
            <person name="Doll E."/>
            <person name="Wenning M."/>
            <person name="Brinks E."/>
            <person name="Kabisch J."/>
            <person name="Breitenwieser F."/>
            <person name="Lappann M."/>
            <person name="Boehnlein C."/>
            <person name="Franz C."/>
        </authorList>
    </citation>
    <scope>NUCLEOTIDE SEQUENCE [LARGE SCALE GENOMIC DNA]</scope>
    <source>
        <strain evidence="4 6">DSM 10599</strain>
    </source>
</reference>
<dbReference type="OrthoDB" id="9808317at2"/>
<dbReference type="AlphaFoldDB" id="A0A150L844"/>
<comment type="similarity">
    <text evidence="1">Belongs to the CbbQ/NirQ/NorQ/GpvN family.</text>
</comment>
<dbReference type="EMBL" id="LQYN01000031">
    <property type="protein sequence ID" value="KYD08498.1"/>
    <property type="molecule type" value="Genomic_DNA"/>
</dbReference>
<feature type="domain" description="AAA+ ATPase" evidence="2">
    <location>
        <begin position="53"/>
        <end position="199"/>
    </location>
</feature>
<dbReference type="GO" id="GO:0016887">
    <property type="term" value="F:ATP hydrolysis activity"/>
    <property type="evidence" value="ECO:0007669"/>
    <property type="project" value="InterPro"/>
</dbReference>
<evidence type="ECO:0000313" key="4">
    <source>
        <dbReference type="EMBL" id="QQX24635.1"/>
    </source>
</evidence>
<dbReference type="PANTHER" id="PTHR42759:SF1">
    <property type="entry name" value="MAGNESIUM-CHELATASE SUBUNIT CHLD"/>
    <property type="match status" value="1"/>
</dbReference>
<reference evidence="3 5" key="1">
    <citation type="submission" date="2016-01" db="EMBL/GenBank/DDBJ databases">
        <title>Genome Sequences of Twelve Sporeforming Bacillus Species Isolated from Foods.</title>
        <authorList>
            <person name="Berendsen E.M."/>
            <person name="Wells-Bennik M.H."/>
            <person name="Krawcyk A.O."/>
            <person name="De Jong A."/>
            <person name="Holsappel S."/>
            <person name="Eijlander R.T."/>
            <person name="Kuipers O.P."/>
        </authorList>
    </citation>
    <scope>NUCLEOTIDE SEQUENCE [LARGE SCALE GENOMIC DNA]</scope>
    <source>
        <strain evidence="3 5">B4102</strain>
    </source>
</reference>
<dbReference type="InterPro" id="IPR050764">
    <property type="entry name" value="CbbQ/NirQ/NorQ/GpvN"/>
</dbReference>
<sequence length="293" mass="32482">MLFNQFSLPIEIQNKLKNRISSFTSEYEQSVSKNGYIPSDDSILQDALIAILLGKNILLKGPTGSGKTKLAETLSSLLHQPMQSINCSIDLDAEGLLGYKTIAQENNQSKIEFVPGPVINAMKEGHLLYIDEINMARPETLPILNGVLDYRRQITNPFTTEVVKADSNFGVIAAINEGYVGTVPLNEALKNRFIVINVPYIQGETLKNVLLSQSQLKNEELINKFVTFSSDLISQAQMGKISEEAASIRALIDTCDLALFLPALRAIQRGIIDKLEDERERAAIRNIAETLFE</sequence>
<dbReference type="PANTHER" id="PTHR42759">
    <property type="entry name" value="MOXR FAMILY PROTEIN"/>
    <property type="match status" value="1"/>
</dbReference>
<proteinExistence type="inferred from homology"/>
<dbReference type="KEGG" id="hspo:JGZ69_17940"/>
<dbReference type="Proteomes" id="UP000595512">
    <property type="component" value="Chromosome"/>
</dbReference>
<protein>
    <submittedName>
        <fullName evidence="4">MoxR family ATPase</fullName>
    </submittedName>
</protein>
<dbReference type="GO" id="GO:0005524">
    <property type="term" value="F:ATP binding"/>
    <property type="evidence" value="ECO:0007669"/>
    <property type="project" value="InterPro"/>
</dbReference>
<dbReference type="InterPro" id="IPR001270">
    <property type="entry name" value="ClpA/B"/>
</dbReference>
<dbReference type="InterPro" id="IPR027417">
    <property type="entry name" value="P-loop_NTPase"/>
</dbReference>
<dbReference type="InterPro" id="IPR003593">
    <property type="entry name" value="AAA+_ATPase"/>
</dbReference>
<evidence type="ECO:0000259" key="2">
    <source>
        <dbReference type="SMART" id="SM00382"/>
    </source>
</evidence>
<dbReference type="PATRIC" id="fig|46224.3.peg.2345"/>
<dbReference type="Proteomes" id="UP000075666">
    <property type="component" value="Unassembled WGS sequence"/>
</dbReference>
<evidence type="ECO:0000313" key="5">
    <source>
        <dbReference type="Proteomes" id="UP000075666"/>
    </source>
</evidence>
<dbReference type="PRINTS" id="PR00300">
    <property type="entry name" value="CLPPROTEASEA"/>
</dbReference>
<organism evidence="3 5">
    <name type="scientific">Heyndrickxia sporothermodurans</name>
    <dbReference type="NCBI Taxonomy" id="46224"/>
    <lineage>
        <taxon>Bacteria</taxon>
        <taxon>Bacillati</taxon>
        <taxon>Bacillota</taxon>
        <taxon>Bacilli</taxon>
        <taxon>Bacillales</taxon>
        <taxon>Bacillaceae</taxon>
        <taxon>Heyndrickxia</taxon>
    </lineage>
</organism>
<dbReference type="Pfam" id="PF07728">
    <property type="entry name" value="AAA_5"/>
    <property type="match status" value="1"/>
</dbReference>
<dbReference type="Gene3D" id="3.40.50.300">
    <property type="entry name" value="P-loop containing nucleotide triphosphate hydrolases"/>
    <property type="match status" value="1"/>
</dbReference>
<dbReference type="EMBL" id="CP066701">
    <property type="protein sequence ID" value="QQX24635.1"/>
    <property type="molecule type" value="Genomic_DNA"/>
</dbReference>
<dbReference type="STRING" id="46224.B4102_2775"/>
<evidence type="ECO:0000313" key="3">
    <source>
        <dbReference type="EMBL" id="KYD08498.1"/>
    </source>
</evidence>
<dbReference type="SUPFAM" id="SSF52540">
    <property type="entry name" value="P-loop containing nucleoside triphosphate hydrolases"/>
    <property type="match status" value="1"/>
</dbReference>
<accession>A0A150L844</accession>
<evidence type="ECO:0000256" key="1">
    <source>
        <dbReference type="ARBA" id="ARBA00009417"/>
    </source>
</evidence>
<keyword evidence="5" id="KW-1185">Reference proteome</keyword>
<dbReference type="RefSeq" id="WP_066229742.1">
    <property type="nucleotide sequence ID" value="NZ_CP066701.1"/>
</dbReference>
<dbReference type="InterPro" id="IPR011704">
    <property type="entry name" value="ATPase_dyneun-rel_AAA"/>
</dbReference>
<evidence type="ECO:0000313" key="6">
    <source>
        <dbReference type="Proteomes" id="UP000595512"/>
    </source>
</evidence>
<dbReference type="SMART" id="SM00382">
    <property type="entry name" value="AAA"/>
    <property type="match status" value="1"/>
</dbReference>
<name>A0A150L844_9BACI</name>